<dbReference type="OrthoDB" id="5519916at2"/>
<evidence type="ECO:0000259" key="2">
    <source>
        <dbReference type="Pfam" id="PF24963"/>
    </source>
</evidence>
<evidence type="ECO:0000313" key="3">
    <source>
        <dbReference type="EMBL" id="PRY56759.1"/>
    </source>
</evidence>
<dbReference type="Pfam" id="PF24963">
    <property type="entry name" value="DUF7768"/>
    <property type="match status" value="1"/>
</dbReference>
<keyword evidence="4" id="KW-1185">Reference proteome</keyword>
<dbReference type="RefSeq" id="WP_106365556.1">
    <property type="nucleotide sequence ID" value="NZ_PVTJ01000008.1"/>
</dbReference>
<dbReference type="PANTHER" id="PTHR46832">
    <property type="entry name" value="5'-METHYLTHIOADENOSINE/S-ADENOSYLHOMOCYSTEINE NUCLEOSIDASE"/>
    <property type="match status" value="1"/>
</dbReference>
<organism evidence="3 4">
    <name type="scientific">Glycomyces artemisiae</name>
    <dbReference type="NCBI Taxonomy" id="1076443"/>
    <lineage>
        <taxon>Bacteria</taxon>
        <taxon>Bacillati</taxon>
        <taxon>Actinomycetota</taxon>
        <taxon>Actinomycetes</taxon>
        <taxon>Glycomycetales</taxon>
        <taxon>Glycomycetaceae</taxon>
        <taxon>Glycomyces</taxon>
    </lineage>
</organism>
<comment type="caution">
    <text evidence="3">The sequence shown here is derived from an EMBL/GenBank/DDBJ whole genome shotgun (WGS) entry which is preliminary data.</text>
</comment>
<feature type="domain" description="DUF7768" evidence="2">
    <location>
        <begin position="25"/>
        <end position="97"/>
    </location>
</feature>
<dbReference type="GO" id="GO:0008782">
    <property type="term" value="F:adenosylhomocysteine nucleosidase activity"/>
    <property type="evidence" value="ECO:0007669"/>
    <property type="project" value="TreeGrafter"/>
</dbReference>
<name>A0A2T0UFN7_9ACTN</name>
<proteinExistence type="predicted"/>
<dbReference type="Pfam" id="PF01048">
    <property type="entry name" value="PNP_UDP_1"/>
    <property type="match status" value="1"/>
</dbReference>
<dbReference type="Proteomes" id="UP000238176">
    <property type="component" value="Unassembled WGS sequence"/>
</dbReference>
<feature type="domain" description="Nucleoside phosphorylase" evidence="1">
    <location>
        <begin position="564"/>
        <end position="757"/>
    </location>
</feature>
<evidence type="ECO:0000259" key="1">
    <source>
        <dbReference type="Pfam" id="PF01048"/>
    </source>
</evidence>
<dbReference type="InterPro" id="IPR000845">
    <property type="entry name" value="Nucleoside_phosphorylase_d"/>
</dbReference>
<dbReference type="AlphaFoldDB" id="A0A2T0UFN7"/>
<dbReference type="GO" id="GO:0009116">
    <property type="term" value="P:nucleoside metabolic process"/>
    <property type="evidence" value="ECO:0007669"/>
    <property type="project" value="InterPro"/>
</dbReference>
<dbReference type="GO" id="GO:0008930">
    <property type="term" value="F:methylthioadenosine nucleosidase activity"/>
    <property type="evidence" value="ECO:0007669"/>
    <property type="project" value="TreeGrafter"/>
</dbReference>
<dbReference type="PANTHER" id="PTHR46832:SF1">
    <property type="entry name" value="5'-METHYLTHIOADENOSINE_S-ADENOSYLHOMOCYSTEINE NUCLEOSIDASE"/>
    <property type="match status" value="1"/>
</dbReference>
<gene>
    <name evidence="3" type="ORF">B0I28_10870</name>
</gene>
<dbReference type="InterPro" id="IPR056670">
    <property type="entry name" value="DUF7768"/>
</dbReference>
<dbReference type="EMBL" id="PVTJ01000008">
    <property type="protein sequence ID" value="PRY56759.1"/>
    <property type="molecule type" value="Genomic_DNA"/>
</dbReference>
<accession>A0A2T0UFN7</accession>
<protein>
    <submittedName>
        <fullName evidence="3">Nucleoside phosphorylase</fullName>
    </submittedName>
</protein>
<dbReference type="InterPro" id="IPR035994">
    <property type="entry name" value="Nucleoside_phosphorylase_sf"/>
</dbReference>
<dbReference type="GO" id="GO:0005829">
    <property type="term" value="C:cytosol"/>
    <property type="evidence" value="ECO:0007669"/>
    <property type="project" value="TreeGrafter"/>
</dbReference>
<dbReference type="SUPFAM" id="SSF53167">
    <property type="entry name" value="Purine and uridine phosphorylases"/>
    <property type="match status" value="1"/>
</dbReference>
<reference evidence="3 4" key="1">
    <citation type="submission" date="2018-03" db="EMBL/GenBank/DDBJ databases">
        <title>Genomic Encyclopedia of Type Strains, Phase III (KMG-III): the genomes of soil and plant-associated and newly described type strains.</title>
        <authorList>
            <person name="Whitman W."/>
        </authorList>
    </citation>
    <scope>NUCLEOTIDE SEQUENCE [LARGE SCALE GENOMIC DNA]</scope>
    <source>
        <strain evidence="3 4">CGMCC 4.7067</strain>
    </source>
</reference>
<evidence type="ECO:0000313" key="4">
    <source>
        <dbReference type="Proteomes" id="UP000238176"/>
    </source>
</evidence>
<sequence length="763" mass="85317">MDLVSQLPVVYTAHSKLSFYCRDVICEFVLRSGAVPLNPFRMFEYFLNDRVERDLVRRGNNNIVRIADETWVFGDISDGVLFEIEYALRLEKPVRYFSLGTELRDIKEIDVDEAAFEAGALEGGRRSEDELRRMMRSASHPQTCLAELPPSRAEERSMIGRMVERPVYLNFLDRELGEAVRFRLSHPVMEHALKCLLLGTASPLYCGISLVWENTGLAESSRRILASAAQAGALHPVSYKASVEEFYESRRLLYAHDEDRYPMYFRGNLQALDAIRPAVIKEDGTTEKISEQMLLWSMNRGQAADEAERIAKESSLQSLLTREEEAITIAYFNRHLRRISAPPTAAAVVRRQISTAYSTHYLDFYNGVVPTGLRGLEVFDMMLSEDFPLYDVQLLELLLVKFGLGALVSAPWEAAEDDWDAFLAMRGSESHLRLCGLIRLILRTLATTAQGFGGSQFSLRSYVQSVVRRIDVEPDPRPERPDLRIASAEIAAEAMAQTIEHNPYYGAIMAQHRRELMDERADILLVTATRTETRAVLDAFGIRSGDRLRRRFIGDNTYLDLNILSGAHVYLVETEMGSGGASGSALTIAEGIQALRPKSLVMVGIAFGLDPARQRIGDVLVSKQVLSYELQRRSGSQDRRTVLRGDRISASPRLLGRCRSAAVDWDQGSVDFGLVMSGDKLVDDVDFRDELAALTDGQAIGGEMEGAGLCAAAYRGKTDWILIKAVCDWADGRKGYRKESRQKEAARKAASFAHHMIEAGGMV</sequence>
<dbReference type="GO" id="GO:0019284">
    <property type="term" value="P:L-methionine salvage from S-adenosylmethionine"/>
    <property type="evidence" value="ECO:0007669"/>
    <property type="project" value="TreeGrafter"/>
</dbReference>
<dbReference type="Gene3D" id="3.40.50.1580">
    <property type="entry name" value="Nucleoside phosphorylase domain"/>
    <property type="match status" value="1"/>
</dbReference>